<evidence type="ECO:0000259" key="7">
    <source>
        <dbReference type="Pfam" id="PF00082"/>
    </source>
</evidence>
<dbReference type="InterPro" id="IPR023828">
    <property type="entry name" value="Peptidase_S8_Ser-AS"/>
</dbReference>
<dbReference type="InterPro" id="IPR022398">
    <property type="entry name" value="Peptidase_S8_His-AS"/>
</dbReference>
<dbReference type="Gene3D" id="2.60.40.10">
    <property type="entry name" value="Immunoglobulins"/>
    <property type="match status" value="1"/>
</dbReference>
<evidence type="ECO:0000256" key="5">
    <source>
        <dbReference type="PROSITE-ProRule" id="PRU01240"/>
    </source>
</evidence>
<dbReference type="PANTHER" id="PTHR43806:SF65">
    <property type="entry name" value="SERINE PROTEASE APRX"/>
    <property type="match status" value="1"/>
</dbReference>
<name>A0ABV8GQC5_9ACTN</name>
<dbReference type="InterPro" id="IPR050131">
    <property type="entry name" value="Peptidase_S8_subtilisin-like"/>
</dbReference>
<sequence length="1036" mass="108854">MITAGALVITLLTGTTPLSATPQPTGPADNAVTLITGDRVTVAGKGYSVTPALDREVTFTRQMIGGHLYVIPSDARPLIAKGVLDKRLFDITQLIQWDYGDSATNEIPLILQSPQQELRGAAQTRRLASLGMSTMRLPKANAAQTWHDLTAGARTLTSGATKLWLDGRRSYSLDQSVKQIGAPEAWKQGYTGKGVTVAVLDSGYDPGHPDLKDVVTQSRNFSSEPDISDKIGHGTHVSSIVAGAGEKYKGVAPDAKIALGKLGSVPTDSAMLAGMEWAAVEVKAKVVNMSIGTVDTPELDPVEQAVNELSERTGALFVVAAGNGGGSPVSSPGSADAALTVGAVDRQSAMANFSSTGPREGDHAIKPDVTAPGVGIVAAQAGGDHVAMSGTSMATPHVVGAAAILAQRHPDWTGRQLKAALIGSAAPVADATLYEQGSGQVDLVRALAQPVIAEPGNVWAFVRYGKADEQVQTKTITYTNSGDTPLTLDLSTDGEVLKLSAERLEVPAGGQASVTLTIDGRDKKPGDYPGTLTAKSGDQVIRTLAGASVEPESYNLTVNAVGRQGTPADFLVDIYNPDNGTGYTLPSVEGRVAYRLPKGKWNLFADVMDSGGIATIVHDTVTLADGDQQVTLDARPGKQVRFSIDDPAAVQGNLYDINVADGSWWIASLRFMRNLDGLYVVPARRPGMQFTIRRLWNGGANVYDLVQRYRDGLPDDPTLAAKRADLAKVSATYRASGVAAKGVPRVGMRFRDDQEAIWLVSVRGEVDLPGTLTHYRTPGQVWDSALEVGSAWLVDQGRAVRQGDTRETWNAAVTGPSPAGLGARRTGDRLTVVAGGLFADAGAGRAGTDAAATGTVTVAAKGQILATADLVNCMVGDTNTCVLRTDLPAEAATYTISSSMRREVPHSTLSTTVETAWTVRSSHTEGERPLPLMTMRYAPAGLDGFNRAAPGSTTPLPMTLERVQGAAQPAIKQVRLEMSGDDGTTWRPVPVTRTSSGWTAMVPNPRTPGHVSLRVKAEDASGTGLTQTVIRAYTVG</sequence>
<dbReference type="InterPro" id="IPR015500">
    <property type="entry name" value="Peptidase_S8_subtilisin-rel"/>
</dbReference>
<dbReference type="InterPro" id="IPR013783">
    <property type="entry name" value="Ig-like_fold"/>
</dbReference>
<dbReference type="Gene3D" id="3.40.50.200">
    <property type="entry name" value="Peptidase S8/S53 domain"/>
    <property type="match status" value="1"/>
</dbReference>
<dbReference type="Proteomes" id="UP001595851">
    <property type="component" value="Unassembled WGS sequence"/>
</dbReference>
<feature type="active site" description="Charge relay system" evidence="5">
    <location>
        <position position="233"/>
    </location>
</feature>
<evidence type="ECO:0000256" key="6">
    <source>
        <dbReference type="SAM" id="SignalP"/>
    </source>
</evidence>
<keyword evidence="3 5" id="KW-0378">Hydrolase</keyword>
<dbReference type="PRINTS" id="PR00723">
    <property type="entry name" value="SUBTILISIN"/>
</dbReference>
<evidence type="ECO:0000313" key="9">
    <source>
        <dbReference type="Proteomes" id="UP001595851"/>
    </source>
</evidence>
<dbReference type="Pfam" id="PF00082">
    <property type="entry name" value="Peptidase_S8"/>
    <property type="match status" value="1"/>
</dbReference>
<dbReference type="PANTHER" id="PTHR43806">
    <property type="entry name" value="PEPTIDASE S8"/>
    <property type="match status" value="1"/>
</dbReference>
<organism evidence="8 9">
    <name type="scientific">Nonomuraea purpurea</name>
    <dbReference type="NCBI Taxonomy" id="1849276"/>
    <lineage>
        <taxon>Bacteria</taxon>
        <taxon>Bacillati</taxon>
        <taxon>Actinomycetota</taxon>
        <taxon>Actinomycetes</taxon>
        <taxon>Streptosporangiales</taxon>
        <taxon>Streptosporangiaceae</taxon>
        <taxon>Nonomuraea</taxon>
    </lineage>
</organism>
<evidence type="ECO:0000256" key="3">
    <source>
        <dbReference type="ARBA" id="ARBA00022801"/>
    </source>
</evidence>
<comment type="similarity">
    <text evidence="1 5">Belongs to the peptidase S8 family.</text>
</comment>
<dbReference type="PROSITE" id="PS00138">
    <property type="entry name" value="SUBTILASE_SER"/>
    <property type="match status" value="1"/>
</dbReference>
<gene>
    <name evidence="8" type="ORF">ACFOY2_48500</name>
</gene>
<feature type="domain" description="Peptidase S8/S53" evidence="7">
    <location>
        <begin position="192"/>
        <end position="438"/>
    </location>
</feature>
<protein>
    <submittedName>
        <fullName evidence="8">S8 family serine peptidase</fullName>
    </submittedName>
</protein>
<feature type="active site" description="Charge relay system" evidence="5">
    <location>
        <position position="201"/>
    </location>
</feature>
<feature type="active site" description="Charge relay system" evidence="5">
    <location>
        <position position="392"/>
    </location>
</feature>
<feature type="signal peptide" evidence="6">
    <location>
        <begin position="1"/>
        <end position="20"/>
    </location>
</feature>
<dbReference type="PROSITE" id="PS51892">
    <property type="entry name" value="SUBTILASE"/>
    <property type="match status" value="1"/>
</dbReference>
<dbReference type="SUPFAM" id="SSF52743">
    <property type="entry name" value="Subtilisin-like"/>
    <property type="match status" value="1"/>
</dbReference>
<evidence type="ECO:0000256" key="1">
    <source>
        <dbReference type="ARBA" id="ARBA00011073"/>
    </source>
</evidence>
<evidence type="ECO:0000256" key="4">
    <source>
        <dbReference type="ARBA" id="ARBA00022825"/>
    </source>
</evidence>
<dbReference type="InterPro" id="IPR036852">
    <property type="entry name" value="Peptidase_S8/S53_dom_sf"/>
</dbReference>
<reference evidence="9" key="1">
    <citation type="journal article" date="2019" name="Int. J. Syst. Evol. Microbiol.">
        <title>The Global Catalogue of Microorganisms (GCM) 10K type strain sequencing project: providing services to taxonomists for standard genome sequencing and annotation.</title>
        <authorList>
            <consortium name="The Broad Institute Genomics Platform"/>
            <consortium name="The Broad Institute Genome Sequencing Center for Infectious Disease"/>
            <person name="Wu L."/>
            <person name="Ma J."/>
        </authorList>
    </citation>
    <scope>NUCLEOTIDE SEQUENCE [LARGE SCALE GENOMIC DNA]</scope>
    <source>
        <strain evidence="9">TBRC 1276</strain>
    </source>
</reference>
<proteinExistence type="inferred from homology"/>
<keyword evidence="9" id="KW-1185">Reference proteome</keyword>
<dbReference type="PROSITE" id="PS00137">
    <property type="entry name" value="SUBTILASE_HIS"/>
    <property type="match status" value="1"/>
</dbReference>
<keyword evidence="2 5" id="KW-0645">Protease</keyword>
<evidence type="ECO:0000313" key="8">
    <source>
        <dbReference type="EMBL" id="MFC4015130.1"/>
    </source>
</evidence>
<keyword evidence="4 5" id="KW-0720">Serine protease</keyword>
<dbReference type="EMBL" id="JBHSBI010000040">
    <property type="protein sequence ID" value="MFC4015130.1"/>
    <property type="molecule type" value="Genomic_DNA"/>
</dbReference>
<comment type="caution">
    <text evidence="8">The sequence shown here is derived from an EMBL/GenBank/DDBJ whole genome shotgun (WGS) entry which is preliminary data.</text>
</comment>
<dbReference type="InterPro" id="IPR000209">
    <property type="entry name" value="Peptidase_S8/S53_dom"/>
</dbReference>
<feature type="chain" id="PRO_5046398727" evidence="6">
    <location>
        <begin position="21"/>
        <end position="1036"/>
    </location>
</feature>
<keyword evidence="6" id="KW-0732">Signal</keyword>
<accession>A0ABV8GQC5</accession>
<evidence type="ECO:0000256" key="2">
    <source>
        <dbReference type="ARBA" id="ARBA00022670"/>
    </source>
</evidence>